<dbReference type="EMBL" id="UIDG01000168">
    <property type="protein sequence ID" value="SUS06180.1"/>
    <property type="molecule type" value="Genomic_DNA"/>
</dbReference>
<gene>
    <name evidence="6" type="primary">pyrE</name>
    <name evidence="6" type="ORF">DF3PB_250010</name>
</gene>
<dbReference type="GO" id="GO:0044205">
    <property type="term" value="P:'de novo' UMP biosynthetic process"/>
    <property type="evidence" value="ECO:0007669"/>
    <property type="project" value="UniProtKB-UniPathway"/>
</dbReference>
<protein>
    <recommendedName>
        <fullName evidence="2">orotate phosphoribosyltransferase</fullName>
        <ecNumber evidence="2">2.4.2.10</ecNumber>
    </recommendedName>
</protein>
<keyword evidence="5" id="KW-0665">Pyrimidine biosynthesis</keyword>
<dbReference type="UniPathway" id="UPA00070">
    <property type="reaction ID" value="UER00119"/>
</dbReference>
<keyword evidence="3 6" id="KW-0328">Glycosyltransferase</keyword>
<dbReference type="GO" id="GO:0019856">
    <property type="term" value="P:pyrimidine nucleobase biosynthetic process"/>
    <property type="evidence" value="ECO:0007669"/>
    <property type="project" value="TreeGrafter"/>
</dbReference>
<comment type="pathway">
    <text evidence="1">Pyrimidine metabolism; UMP biosynthesis via de novo pathway; UMP from orotate: step 1/2.</text>
</comment>
<dbReference type="GO" id="GO:0004588">
    <property type="term" value="F:orotate phosphoribosyltransferase activity"/>
    <property type="evidence" value="ECO:0007669"/>
    <property type="project" value="UniProtKB-EC"/>
</dbReference>
<evidence type="ECO:0000256" key="3">
    <source>
        <dbReference type="ARBA" id="ARBA00022676"/>
    </source>
</evidence>
<dbReference type="InterPro" id="IPR023031">
    <property type="entry name" value="OPRT"/>
</dbReference>
<dbReference type="HAMAP" id="MF_01208">
    <property type="entry name" value="PyrE"/>
    <property type="match status" value="1"/>
</dbReference>
<dbReference type="NCBIfam" id="NF001729">
    <property type="entry name" value="PRK00455.1-3"/>
    <property type="match status" value="1"/>
</dbReference>
<dbReference type="PANTHER" id="PTHR19278">
    <property type="entry name" value="OROTATE PHOSPHORIBOSYLTRANSFERASE"/>
    <property type="match status" value="1"/>
</dbReference>
<sequence>MATPAGMGAPAYGADPETARILLRIGAIGARLDPPFTFTSGWASPVYVDVRRLISYPAERRHVIAAAGQALGCAPGQAPFDAVAGGETAGIPYAAWLAEACALPMLYVRKQAKGFGRNARIEGNLHEGERVLLVEDLATDGASKLSFANALREAGAIVDRAFVVFFYGIFPGALATLAEAGLNLTFLATWWDVLREAEAAQAFPAPMLAEVRAFLENPIAWSAAHGGRAAL</sequence>
<proteinExistence type="inferred from homology"/>
<evidence type="ECO:0000313" key="6">
    <source>
        <dbReference type="EMBL" id="SUS06180.1"/>
    </source>
</evidence>
<dbReference type="SUPFAM" id="SSF53271">
    <property type="entry name" value="PRTase-like"/>
    <property type="match status" value="1"/>
</dbReference>
<keyword evidence="4 6" id="KW-0808">Transferase</keyword>
<evidence type="ECO:0000256" key="1">
    <source>
        <dbReference type="ARBA" id="ARBA00004889"/>
    </source>
</evidence>
<organism evidence="6">
    <name type="scientific">metagenome</name>
    <dbReference type="NCBI Taxonomy" id="256318"/>
    <lineage>
        <taxon>unclassified sequences</taxon>
        <taxon>metagenomes</taxon>
    </lineage>
</organism>
<dbReference type="CDD" id="cd06223">
    <property type="entry name" value="PRTases_typeI"/>
    <property type="match status" value="1"/>
</dbReference>
<dbReference type="InterPro" id="IPR000836">
    <property type="entry name" value="PRTase_dom"/>
</dbReference>
<dbReference type="AlphaFoldDB" id="A0A380TCK5"/>
<evidence type="ECO:0000256" key="5">
    <source>
        <dbReference type="ARBA" id="ARBA00022975"/>
    </source>
</evidence>
<dbReference type="PANTHER" id="PTHR19278:SF9">
    <property type="entry name" value="URIDINE 5'-MONOPHOSPHATE SYNTHASE"/>
    <property type="match status" value="1"/>
</dbReference>
<evidence type="ECO:0000256" key="4">
    <source>
        <dbReference type="ARBA" id="ARBA00022679"/>
    </source>
</evidence>
<dbReference type="InterPro" id="IPR029057">
    <property type="entry name" value="PRTase-like"/>
</dbReference>
<dbReference type="Gene3D" id="3.40.50.2020">
    <property type="match status" value="1"/>
</dbReference>
<dbReference type="EC" id="2.4.2.10" evidence="2"/>
<accession>A0A380TCK5</accession>
<evidence type="ECO:0000256" key="2">
    <source>
        <dbReference type="ARBA" id="ARBA00011971"/>
    </source>
</evidence>
<reference evidence="6" key="1">
    <citation type="submission" date="2018-07" db="EMBL/GenBank/DDBJ databases">
        <authorList>
            <person name="Quirk P.G."/>
            <person name="Krulwich T.A."/>
        </authorList>
    </citation>
    <scope>NUCLEOTIDE SEQUENCE</scope>
</reference>
<name>A0A380TCK5_9ZZZZ</name>